<comment type="subcellular location">
    <subcellularLocation>
        <location evidence="1">Cell membrane</location>
        <topology evidence="1">Multi-pass membrane protein</topology>
    </subcellularLocation>
</comment>
<dbReference type="PATRIC" id="fig|1886670.3.peg.163"/>
<comment type="caution">
    <text evidence="11">The sequence shown here is derived from an EMBL/GenBank/DDBJ whole genome shotgun (WGS) entry which is preliminary data.</text>
</comment>
<reference evidence="11 12" key="1">
    <citation type="submission" date="2016-08" db="EMBL/GenBank/DDBJ databases">
        <title>Genome sequencing of Paenibacillus sp. TI45-13ar, isolated from Korean traditional nuruk.</title>
        <authorList>
            <person name="Kim S.-J."/>
        </authorList>
    </citation>
    <scope>NUCLEOTIDE SEQUENCE [LARGE SCALE GENOMIC DNA]</scope>
    <source>
        <strain evidence="11 12">TI45-13ar</strain>
    </source>
</reference>
<dbReference type="GO" id="GO:0015078">
    <property type="term" value="F:proton transmembrane transporter activity"/>
    <property type="evidence" value="ECO:0007669"/>
    <property type="project" value="TreeGrafter"/>
</dbReference>
<evidence type="ECO:0000256" key="10">
    <source>
        <dbReference type="SAM" id="Phobius"/>
    </source>
</evidence>
<keyword evidence="6" id="KW-0249">Electron transport</keyword>
<dbReference type="GO" id="GO:0015990">
    <property type="term" value="P:electron transport coupled proton transport"/>
    <property type="evidence" value="ECO:0007669"/>
    <property type="project" value="InterPro"/>
</dbReference>
<dbReference type="PANTHER" id="PTHR36835">
    <property type="entry name" value="CYTOCHROME BO(3) UBIQUINOL OXIDASE SUBUNIT 4"/>
    <property type="match status" value="1"/>
</dbReference>
<evidence type="ECO:0000256" key="8">
    <source>
        <dbReference type="ARBA" id="ARBA00023002"/>
    </source>
</evidence>
<gene>
    <name evidence="11" type="ORF">PTI45_00162</name>
</gene>
<dbReference type="InterPro" id="IPR005171">
    <property type="entry name" value="Cyt_c_oxidase_su4_prok"/>
</dbReference>
<evidence type="ECO:0000256" key="1">
    <source>
        <dbReference type="ARBA" id="ARBA00004651"/>
    </source>
</evidence>
<dbReference type="GO" id="GO:0005886">
    <property type="term" value="C:plasma membrane"/>
    <property type="evidence" value="ECO:0007669"/>
    <property type="project" value="UniProtKB-SubCell"/>
</dbReference>
<dbReference type="InterPro" id="IPR050968">
    <property type="entry name" value="Cytochrome_c_oxidase_bac_sub4"/>
</dbReference>
<comment type="similarity">
    <text evidence="2">Belongs to the cytochrome c oxidase bacterial subunit 4 family.</text>
</comment>
<keyword evidence="12" id="KW-1185">Reference proteome</keyword>
<evidence type="ECO:0000256" key="6">
    <source>
        <dbReference type="ARBA" id="ARBA00022982"/>
    </source>
</evidence>
<evidence type="ECO:0000256" key="5">
    <source>
        <dbReference type="ARBA" id="ARBA00022692"/>
    </source>
</evidence>
<dbReference type="GO" id="GO:0009486">
    <property type="term" value="F:cytochrome bo3 ubiquinol oxidase activity"/>
    <property type="evidence" value="ECO:0007669"/>
    <property type="project" value="InterPro"/>
</dbReference>
<keyword evidence="8" id="KW-0560">Oxidoreductase</keyword>
<feature type="transmembrane region" description="Helical" evidence="10">
    <location>
        <begin position="52"/>
        <end position="73"/>
    </location>
</feature>
<dbReference type="Proteomes" id="UP000094578">
    <property type="component" value="Unassembled WGS sequence"/>
</dbReference>
<keyword evidence="3" id="KW-0813">Transport</keyword>
<dbReference type="STRING" id="1886670.PTI45_00162"/>
<feature type="transmembrane region" description="Helical" evidence="10">
    <location>
        <begin position="23"/>
        <end position="46"/>
    </location>
</feature>
<protein>
    <submittedName>
        <fullName evidence="11">Cytochrome bo(3) ubiquinol oxidase subunit</fullName>
    </submittedName>
</protein>
<dbReference type="Pfam" id="PF03626">
    <property type="entry name" value="COX4_pro"/>
    <property type="match status" value="1"/>
</dbReference>
<dbReference type="EMBL" id="MDER01000002">
    <property type="protein sequence ID" value="ODP30441.1"/>
    <property type="molecule type" value="Genomic_DNA"/>
</dbReference>
<evidence type="ECO:0000256" key="4">
    <source>
        <dbReference type="ARBA" id="ARBA00022475"/>
    </source>
</evidence>
<evidence type="ECO:0000256" key="3">
    <source>
        <dbReference type="ARBA" id="ARBA00022448"/>
    </source>
</evidence>
<name>A0A1E3LA25_9BACL</name>
<evidence type="ECO:0000256" key="7">
    <source>
        <dbReference type="ARBA" id="ARBA00022989"/>
    </source>
</evidence>
<evidence type="ECO:0000313" key="12">
    <source>
        <dbReference type="Proteomes" id="UP000094578"/>
    </source>
</evidence>
<dbReference type="GO" id="GO:0019646">
    <property type="term" value="P:aerobic electron transport chain"/>
    <property type="evidence" value="ECO:0007669"/>
    <property type="project" value="TreeGrafter"/>
</dbReference>
<evidence type="ECO:0000256" key="9">
    <source>
        <dbReference type="ARBA" id="ARBA00023136"/>
    </source>
</evidence>
<feature type="transmembrane region" description="Helical" evidence="10">
    <location>
        <begin position="85"/>
        <end position="107"/>
    </location>
</feature>
<dbReference type="InterPro" id="IPR014210">
    <property type="entry name" value="Cyt_o_ubiqinol_oxidase_su4"/>
</dbReference>
<accession>A0A1E3LA25</accession>
<keyword evidence="9 10" id="KW-0472">Membrane</keyword>
<organism evidence="11 12">
    <name type="scientific">Paenibacillus nuruki</name>
    <dbReference type="NCBI Taxonomy" id="1886670"/>
    <lineage>
        <taxon>Bacteria</taxon>
        <taxon>Bacillati</taxon>
        <taxon>Bacillota</taxon>
        <taxon>Bacilli</taxon>
        <taxon>Bacillales</taxon>
        <taxon>Paenibacillaceae</taxon>
        <taxon>Paenibacillus</taxon>
    </lineage>
</organism>
<keyword evidence="5 10" id="KW-0812">Transmembrane</keyword>
<evidence type="ECO:0000256" key="2">
    <source>
        <dbReference type="ARBA" id="ARBA00008079"/>
    </source>
</evidence>
<dbReference type="NCBIfam" id="TIGR02847">
    <property type="entry name" value="CyoD"/>
    <property type="match status" value="1"/>
</dbReference>
<evidence type="ECO:0000313" key="11">
    <source>
        <dbReference type="EMBL" id="ODP30441.1"/>
    </source>
</evidence>
<dbReference type="GO" id="GO:0009319">
    <property type="term" value="C:cytochrome o ubiquinol oxidase complex"/>
    <property type="evidence" value="ECO:0007669"/>
    <property type="project" value="TreeGrafter"/>
</dbReference>
<keyword evidence="7 10" id="KW-1133">Transmembrane helix</keyword>
<sequence>MAQHSTDSHAHGEDHAHGSLKSYIIGFILSIILTIIPLVVVMNHMFQATATILIIMITAVLQFVVQLFFFMHVRDRTGNQPRWNVMALIFGLAIVLVVVSGSVWIMAYNGVGY</sequence>
<dbReference type="AlphaFoldDB" id="A0A1E3LA25"/>
<proteinExistence type="inferred from homology"/>
<dbReference type="RefSeq" id="WP_069325649.1">
    <property type="nucleotide sequence ID" value="NZ_MDER01000002.1"/>
</dbReference>
<dbReference type="PANTHER" id="PTHR36835:SF1">
    <property type="entry name" value="CYTOCHROME BO(3) UBIQUINOL OXIDASE SUBUNIT 4"/>
    <property type="match status" value="1"/>
</dbReference>
<keyword evidence="4" id="KW-1003">Cell membrane</keyword>